<dbReference type="NCBIfam" id="TIGR01730">
    <property type="entry name" value="RND_mfp"/>
    <property type="match status" value="1"/>
</dbReference>
<dbReference type="Gene3D" id="2.40.420.20">
    <property type="match status" value="1"/>
</dbReference>
<dbReference type="InterPro" id="IPR058626">
    <property type="entry name" value="MdtA-like_b-barrel"/>
</dbReference>
<evidence type="ECO:0000313" key="8">
    <source>
        <dbReference type="EMBL" id="MBB6126693.1"/>
    </source>
</evidence>
<dbReference type="PANTHER" id="PTHR30158:SF23">
    <property type="entry name" value="MULTIDRUG RESISTANCE PROTEIN MEXA"/>
    <property type="match status" value="1"/>
</dbReference>
<dbReference type="Pfam" id="PF25967">
    <property type="entry name" value="RND-MFP_C"/>
    <property type="match status" value="1"/>
</dbReference>
<dbReference type="Pfam" id="PF25944">
    <property type="entry name" value="Beta-barrel_RND"/>
    <property type="match status" value="1"/>
</dbReference>
<evidence type="ECO:0000259" key="7">
    <source>
        <dbReference type="Pfam" id="PF25967"/>
    </source>
</evidence>
<evidence type="ECO:0000256" key="2">
    <source>
        <dbReference type="ARBA" id="ARBA00009477"/>
    </source>
</evidence>
<comment type="similarity">
    <text evidence="2">Belongs to the membrane fusion protein (MFP) (TC 8.A.1) family.</text>
</comment>
<dbReference type="PANTHER" id="PTHR30158">
    <property type="entry name" value="ACRA/E-RELATED COMPONENT OF DRUG EFFLUX TRANSPORTER"/>
    <property type="match status" value="1"/>
</dbReference>
<dbReference type="GO" id="GO:0046677">
    <property type="term" value="P:response to antibiotic"/>
    <property type="evidence" value="ECO:0007669"/>
    <property type="project" value="TreeGrafter"/>
</dbReference>
<proteinExistence type="inferred from homology"/>
<dbReference type="Gene3D" id="2.40.50.100">
    <property type="match status" value="1"/>
</dbReference>
<feature type="domain" description="Multidrug resistance protein MdtA-like beta-barrel" evidence="6">
    <location>
        <begin position="221"/>
        <end position="309"/>
    </location>
</feature>
<reference evidence="8 9" key="1">
    <citation type="submission" date="2020-08" db="EMBL/GenBank/DDBJ databases">
        <title>Genomic Encyclopedia of Type Strains, Phase IV (KMG-V): Genome sequencing to study the core and pangenomes of soil and plant-associated prokaryotes.</title>
        <authorList>
            <person name="Whitman W."/>
        </authorList>
    </citation>
    <scope>NUCLEOTIDE SEQUENCE [LARGE SCALE GENOMIC DNA]</scope>
    <source>
        <strain evidence="8 9">MP601</strain>
    </source>
</reference>
<evidence type="ECO:0000259" key="5">
    <source>
        <dbReference type="Pfam" id="PF25917"/>
    </source>
</evidence>
<feature type="domain" description="Multidrug resistance protein MdtA-like alpha-helical hairpin" evidence="4">
    <location>
        <begin position="116"/>
        <end position="183"/>
    </location>
</feature>
<dbReference type="InterPro" id="IPR058624">
    <property type="entry name" value="MdtA-like_HH"/>
</dbReference>
<name>A0A841J6M3_9SPHI</name>
<dbReference type="InterPro" id="IPR058625">
    <property type="entry name" value="MdtA-like_BSH"/>
</dbReference>
<comment type="subcellular location">
    <subcellularLocation>
        <location evidence="1">Cell envelope</location>
    </subcellularLocation>
</comment>
<feature type="chain" id="PRO_5032521825" evidence="3">
    <location>
        <begin position="29"/>
        <end position="410"/>
    </location>
</feature>
<evidence type="ECO:0000259" key="6">
    <source>
        <dbReference type="Pfam" id="PF25944"/>
    </source>
</evidence>
<dbReference type="GO" id="GO:0030313">
    <property type="term" value="C:cell envelope"/>
    <property type="evidence" value="ECO:0007669"/>
    <property type="project" value="UniProtKB-SubCell"/>
</dbReference>
<dbReference type="GO" id="GO:0005886">
    <property type="term" value="C:plasma membrane"/>
    <property type="evidence" value="ECO:0007669"/>
    <property type="project" value="TreeGrafter"/>
</dbReference>
<evidence type="ECO:0000259" key="4">
    <source>
        <dbReference type="Pfam" id="PF25876"/>
    </source>
</evidence>
<evidence type="ECO:0000256" key="3">
    <source>
        <dbReference type="SAM" id="SignalP"/>
    </source>
</evidence>
<evidence type="ECO:0000313" key="9">
    <source>
        <dbReference type="Proteomes" id="UP000548326"/>
    </source>
</evidence>
<feature type="domain" description="Multidrug resistance protein MdtA-like barrel-sandwich hybrid" evidence="5">
    <location>
        <begin position="75"/>
        <end position="215"/>
    </location>
</feature>
<dbReference type="SUPFAM" id="SSF111369">
    <property type="entry name" value="HlyD-like secretion proteins"/>
    <property type="match status" value="1"/>
</dbReference>
<protein>
    <submittedName>
        <fullName evidence="8">Membrane fusion protein (Multidrug efflux system)</fullName>
    </submittedName>
</protein>
<keyword evidence="3" id="KW-0732">Signal</keyword>
<gene>
    <name evidence="8" type="ORF">HDF22_000798</name>
</gene>
<feature type="domain" description="Multidrug resistance protein MdtA-like C-terminal permuted SH3" evidence="7">
    <location>
        <begin position="313"/>
        <end position="373"/>
    </location>
</feature>
<dbReference type="EMBL" id="JACHCA010000002">
    <property type="protein sequence ID" value="MBB6126693.1"/>
    <property type="molecule type" value="Genomic_DNA"/>
</dbReference>
<dbReference type="RefSeq" id="WP_221275936.1">
    <property type="nucleotide sequence ID" value="NZ_JACHCA010000002.1"/>
</dbReference>
<organism evidence="8 9">
    <name type="scientific">Mucilaginibacter lappiensis</name>
    <dbReference type="NCBI Taxonomy" id="354630"/>
    <lineage>
        <taxon>Bacteria</taxon>
        <taxon>Pseudomonadati</taxon>
        <taxon>Bacteroidota</taxon>
        <taxon>Sphingobacteriia</taxon>
        <taxon>Sphingobacteriales</taxon>
        <taxon>Sphingobacteriaceae</taxon>
        <taxon>Mucilaginibacter</taxon>
    </lineage>
</organism>
<dbReference type="Pfam" id="PF25917">
    <property type="entry name" value="BSH_RND"/>
    <property type="match status" value="1"/>
</dbReference>
<dbReference type="AlphaFoldDB" id="A0A841J6M3"/>
<dbReference type="Pfam" id="PF25876">
    <property type="entry name" value="HH_MFP_RND"/>
    <property type="match status" value="1"/>
</dbReference>
<dbReference type="GO" id="GO:0022857">
    <property type="term" value="F:transmembrane transporter activity"/>
    <property type="evidence" value="ECO:0007669"/>
    <property type="project" value="InterPro"/>
</dbReference>
<dbReference type="InterPro" id="IPR006143">
    <property type="entry name" value="RND_pump_MFP"/>
</dbReference>
<evidence type="ECO:0000256" key="1">
    <source>
        <dbReference type="ARBA" id="ARBA00004196"/>
    </source>
</evidence>
<accession>A0A841J6M3</accession>
<comment type="caution">
    <text evidence="8">The sequence shown here is derived from an EMBL/GenBank/DDBJ whole genome shotgun (WGS) entry which is preliminary data.</text>
</comment>
<dbReference type="InterPro" id="IPR058627">
    <property type="entry name" value="MdtA-like_C"/>
</dbReference>
<dbReference type="Gene3D" id="2.40.30.170">
    <property type="match status" value="1"/>
</dbReference>
<dbReference type="Gene3D" id="1.10.287.470">
    <property type="entry name" value="Helix hairpin bin"/>
    <property type="match status" value="1"/>
</dbReference>
<feature type="signal peptide" evidence="3">
    <location>
        <begin position="1"/>
        <end position="28"/>
    </location>
</feature>
<sequence>MENIAMLKKNTAFTMLLLLPILFTACHSGVKPGAGGPGGPGGPTGPAPYRTAIVYAGPATMYYSYPATIQGEQDIDIRPKVDGFIEKIFVEEGAVVHKGQPLFQLRNPQYDAAVRSAMASVKIAEADVNTAEMNVEKVRPLVDKNIISDYELKSDEFTLQSKKASLASAQADLVNARVNVGYTYLTSPADGVISTIPYKVGSLITSTSTNPLTTVYNTKNIYVYFSLNEKQLLEFLRDTKGKTLKDKLATMADVSLLLADGTTYPLKGRIVMASGLIATATGSVSLRANFPNPQGLIRSGSSATIKIPVNIDNAILIPQNATYDMQGKKFVYTLSDKDSTLNTGVQLSDNPIGNLYVVRSGLKQGDKLVIEGIANLKPGMAIKPMPVNADSLYAAAKTPAADSVKSLKHK</sequence>
<dbReference type="Proteomes" id="UP000548326">
    <property type="component" value="Unassembled WGS sequence"/>
</dbReference>